<evidence type="ECO:0000256" key="1">
    <source>
        <dbReference type="SAM" id="SignalP"/>
    </source>
</evidence>
<protein>
    <submittedName>
        <fullName evidence="2">Tetratricopeptide repeat protein</fullName>
    </submittedName>
</protein>
<dbReference type="InterPro" id="IPR006597">
    <property type="entry name" value="Sel1-like"/>
</dbReference>
<evidence type="ECO:0000313" key="2">
    <source>
        <dbReference type="EMBL" id="MFC4351274.1"/>
    </source>
</evidence>
<evidence type="ECO:0000313" key="3">
    <source>
        <dbReference type="Proteomes" id="UP001595799"/>
    </source>
</evidence>
<feature type="chain" id="PRO_5047381723" evidence="1">
    <location>
        <begin position="35"/>
        <end position="315"/>
    </location>
</feature>
<dbReference type="InterPro" id="IPR050767">
    <property type="entry name" value="Sel1_AlgK"/>
</dbReference>
<dbReference type="PANTHER" id="PTHR11102">
    <property type="entry name" value="SEL-1-LIKE PROTEIN"/>
    <property type="match status" value="1"/>
</dbReference>
<accession>A0ABV8UL83</accession>
<keyword evidence="1" id="KW-0732">Signal</keyword>
<keyword evidence="3" id="KW-1185">Reference proteome</keyword>
<dbReference type="RefSeq" id="WP_382421609.1">
    <property type="nucleotide sequence ID" value="NZ_JBHSCW010000003.1"/>
</dbReference>
<dbReference type="SUPFAM" id="SSF81901">
    <property type="entry name" value="HCP-like"/>
    <property type="match status" value="2"/>
</dbReference>
<dbReference type="Proteomes" id="UP001595799">
    <property type="component" value="Unassembled WGS sequence"/>
</dbReference>
<reference evidence="3" key="1">
    <citation type="journal article" date="2019" name="Int. J. Syst. Evol. Microbiol.">
        <title>The Global Catalogue of Microorganisms (GCM) 10K type strain sequencing project: providing services to taxonomists for standard genome sequencing and annotation.</title>
        <authorList>
            <consortium name="The Broad Institute Genomics Platform"/>
            <consortium name="The Broad Institute Genome Sequencing Center for Infectious Disease"/>
            <person name="Wu L."/>
            <person name="Ma J."/>
        </authorList>
    </citation>
    <scope>NUCLEOTIDE SEQUENCE [LARGE SCALE GENOMIC DNA]</scope>
    <source>
        <strain evidence="3">CECT 8472</strain>
    </source>
</reference>
<dbReference type="SMART" id="SM00671">
    <property type="entry name" value="SEL1"/>
    <property type="match status" value="6"/>
</dbReference>
<organism evidence="2 3">
    <name type="scientific">Fodinicurvata halophila</name>
    <dbReference type="NCBI Taxonomy" id="1419723"/>
    <lineage>
        <taxon>Bacteria</taxon>
        <taxon>Pseudomonadati</taxon>
        <taxon>Pseudomonadota</taxon>
        <taxon>Alphaproteobacteria</taxon>
        <taxon>Rhodospirillales</taxon>
        <taxon>Rhodovibrionaceae</taxon>
        <taxon>Fodinicurvata</taxon>
    </lineage>
</organism>
<sequence length="315" mass="34172">MFQQNSKSKSLLRALAMGAILASLAALSPENATAQELGESSVDELRMESAKGNPEADFQLGLRASMQRLPGESPTKAYEYLRRSADAGHLEAGFLLGSLYLKGFAGQQTSLQAAERYLRQAAERGHAGAQEKIGQYHLSNANNPSEAARWFQAAANQGLASAENNLGLLYAEGRGVNKDPARAFELINRAASKGLPGAKHNLGLLYKSGTGVAADPNRAKQLFEEAAQQGYQRSQYVLAQMHMKGEGVSQNPVETLKWLMISASGKDKKLLEASRRTLIALVQQTSPTQVHDAAEAARQWAIRYEMNAPYQVNQN</sequence>
<proteinExistence type="predicted"/>
<comment type="caution">
    <text evidence="2">The sequence shown here is derived from an EMBL/GenBank/DDBJ whole genome shotgun (WGS) entry which is preliminary data.</text>
</comment>
<feature type="signal peptide" evidence="1">
    <location>
        <begin position="1"/>
        <end position="34"/>
    </location>
</feature>
<dbReference type="PANTHER" id="PTHR11102:SF160">
    <property type="entry name" value="ERAD-ASSOCIATED E3 UBIQUITIN-PROTEIN LIGASE COMPONENT HRD3"/>
    <property type="match status" value="1"/>
</dbReference>
<gene>
    <name evidence="2" type="ORF">ACFOW6_06935</name>
</gene>
<dbReference type="EMBL" id="JBHSCW010000003">
    <property type="protein sequence ID" value="MFC4351274.1"/>
    <property type="molecule type" value="Genomic_DNA"/>
</dbReference>
<dbReference type="Gene3D" id="1.25.40.10">
    <property type="entry name" value="Tetratricopeptide repeat domain"/>
    <property type="match status" value="2"/>
</dbReference>
<dbReference type="InterPro" id="IPR011990">
    <property type="entry name" value="TPR-like_helical_dom_sf"/>
</dbReference>
<dbReference type="Pfam" id="PF08238">
    <property type="entry name" value="Sel1"/>
    <property type="match status" value="6"/>
</dbReference>
<name>A0ABV8UL83_9PROT</name>